<keyword evidence="6" id="KW-0934">Plastid</keyword>
<dbReference type="AlphaFoldDB" id="B7FVF9"/>
<accession>B7FVF9</accession>
<proteinExistence type="inferred from homology"/>
<dbReference type="GO" id="GO:0009644">
    <property type="term" value="P:response to high light intensity"/>
    <property type="evidence" value="ECO:0007669"/>
    <property type="project" value="UniProtKB-ARBA"/>
</dbReference>
<feature type="chain" id="PRO_5002855379" evidence="10">
    <location>
        <begin position="17"/>
        <end position="210"/>
    </location>
</feature>
<dbReference type="eggNOG" id="ENOG502RXY6">
    <property type="taxonomic scope" value="Eukaryota"/>
</dbReference>
<dbReference type="Proteomes" id="UP000000759">
    <property type="component" value="Chromosome 5"/>
</dbReference>
<dbReference type="GO" id="GO:0030076">
    <property type="term" value="C:light-harvesting complex"/>
    <property type="evidence" value="ECO:0007669"/>
    <property type="project" value="UniProtKB-KW"/>
</dbReference>
<keyword evidence="4" id="KW-0150">Chloroplast</keyword>
<organism evidence="11 12">
    <name type="scientific">Phaeodactylum tricornutum (strain CCAP 1055/1)</name>
    <dbReference type="NCBI Taxonomy" id="556484"/>
    <lineage>
        <taxon>Eukaryota</taxon>
        <taxon>Sar</taxon>
        <taxon>Stramenopiles</taxon>
        <taxon>Ochrophyta</taxon>
        <taxon>Bacillariophyta</taxon>
        <taxon>Bacillariophyceae</taxon>
        <taxon>Bacillariophycidae</taxon>
        <taxon>Naviculales</taxon>
        <taxon>Phaeodactylaceae</taxon>
        <taxon>Phaeodactylum</taxon>
    </lineage>
</organism>
<reference evidence="12" key="2">
    <citation type="submission" date="2008-08" db="EMBL/GenBank/DDBJ databases">
        <authorList>
            <consortium name="Diatom Consortium"/>
            <person name="Grigoriev I."/>
            <person name="Grimwood J."/>
            <person name="Kuo A."/>
            <person name="Otillar R.P."/>
            <person name="Salamov A."/>
            <person name="Detter J.C."/>
            <person name="Lindquist E."/>
            <person name="Shapiro H."/>
            <person name="Lucas S."/>
            <person name="Glavina del Rio T."/>
            <person name="Pitluck S."/>
            <person name="Rokhsar D."/>
            <person name="Bowler C."/>
        </authorList>
    </citation>
    <scope>GENOME REANNOTATION</scope>
    <source>
        <strain evidence="12">CCAP 1055/1</strain>
    </source>
</reference>
<dbReference type="GO" id="GO:0010196">
    <property type="term" value="P:nonphotochemical quenching"/>
    <property type="evidence" value="ECO:0007669"/>
    <property type="project" value="UniProtKB-ARBA"/>
</dbReference>
<feature type="binding site" evidence="9">
    <location>
        <position position="69"/>
    </location>
    <ligand>
        <name>chlorophyll a</name>
        <dbReference type="ChEBI" id="CHEBI:58416"/>
        <label>1</label>
    </ligand>
</feature>
<dbReference type="GO" id="GO:0009765">
    <property type="term" value="P:photosynthesis, light harvesting"/>
    <property type="evidence" value="ECO:0007669"/>
    <property type="project" value="InterPro"/>
</dbReference>
<feature type="binding site" evidence="9">
    <location>
        <position position="180"/>
    </location>
    <ligand>
        <name>chlorophyll a</name>
        <dbReference type="ChEBI" id="CHEBI:58416"/>
        <label>1</label>
    </ligand>
</feature>
<dbReference type="GO" id="GO:0016020">
    <property type="term" value="C:membrane"/>
    <property type="evidence" value="ECO:0007669"/>
    <property type="project" value="InterPro"/>
</dbReference>
<feature type="binding site" evidence="9">
    <location>
        <position position="179"/>
    </location>
    <ligand>
        <name>chlorophyll a</name>
        <dbReference type="ChEBI" id="CHEBI:58416"/>
        <label>1</label>
    </ligand>
</feature>
<sequence>MKCIAAIALLATTASAFNAFGAAKKAAPKKPVFSIETIPGALAPVGIFDPLGFAAKADESTLKRYREAELTHGRVAMLATVGFLVGEAVEGSSFLFDASIKGPAISHLAQVPTPFWVLLTIFIGAAEQTRAVIGWRDPSDVPFDKPGLLNEDYTPGDIGFDPLGLKPTDAEELRVLQTKELQNGRLAMLAAAGFMAQELVDGKGILEHLL</sequence>
<dbReference type="SMR" id="B7FVF9"/>
<comment type="similarity">
    <text evidence="3">Belongs to the fucoxanthin chlorophyll protein family.</text>
</comment>
<dbReference type="RefSeq" id="XP_002178699.1">
    <property type="nucleotide sequence ID" value="XM_002178663.1"/>
</dbReference>
<dbReference type="GO" id="GO:0080183">
    <property type="term" value="P:response to photooxidative stress"/>
    <property type="evidence" value="ECO:0007669"/>
    <property type="project" value="UniProtKB-ARBA"/>
</dbReference>
<protein>
    <submittedName>
        <fullName evidence="11">Protein fucoxanthin chlorophyll a/c protein</fullName>
    </submittedName>
</protein>
<dbReference type="InParanoid" id="B7FVF9"/>
<dbReference type="SUPFAM" id="SSF103511">
    <property type="entry name" value="Chlorophyll a-b binding protein"/>
    <property type="match status" value="1"/>
</dbReference>
<comment type="subunit">
    <text evidence="8">The LHC complex of chromophytic algae is composed of fucoxanthin, chlorophyll A and C bound non-covalently by fucoxanthin chlorophyll proteins (FCPs). The ratio of the pigments in LHC; fucoxanthin: chlorophyll C: chlorophyll A; (0.6-1): (0.1-0.3): (1).</text>
</comment>
<keyword evidence="7" id="KW-0437">Light-harvesting polypeptide</keyword>
<evidence type="ECO:0000256" key="2">
    <source>
        <dbReference type="ARBA" id="ARBA00004229"/>
    </source>
</evidence>
<evidence type="ECO:0000256" key="10">
    <source>
        <dbReference type="SAM" id="SignalP"/>
    </source>
</evidence>
<keyword evidence="10" id="KW-0732">Signal</keyword>
<evidence type="ECO:0000256" key="5">
    <source>
        <dbReference type="ARBA" id="ARBA00022531"/>
    </source>
</evidence>
<comment type="function">
    <text evidence="1">The light-harvesting complex (LHC) functions as a light receptor, it captures and delivers excitation energy to photosystems with which it is closely associated. Energy is transferred from the carotenoid and chlorophyll C (or B) to chlorophyll A and the photosynthetic reaction centers where it is used to synthesize ATP and reducing power.</text>
</comment>
<dbReference type="GeneID" id="7199712"/>
<evidence type="ECO:0000313" key="12">
    <source>
        <dbReference type="Proteomes" id="UP000000759"/>
    </source>
</evidence>
<keyword evidence="9" id="KW-0157">Chromophore</keyword>
<evidence type="ECO:0000256" key="3">
    <source>
        <dbReference type="ARBA" id="ARBA00005933"/>
    </source>
</evidence>
<feature type="binding site" evidence="9">
    <location>
        <position position="197"/>
    </location>
    <ligand>
        <name>chlorophyll a</name>
        <dbReference type="ChEBI" id="CHEBI:58416"/>
        <label>1</label>
    </ligand>
</feature>
<evidence type="ECO:0000256" key="4">
    <source>
        <dbReference type="ARBA" id="ARBA00022528"/>
    </source>
</evidence>
<dbReference type="HOGENOM" id="CLU_057943_3_1_1"/>
<keyword evidence="5" id="KW-0602">Photosynthesis</keyword>
<feature type="binding site" description="axial binding residue" evidence="9">
    <location>
        <position position="128"/>
    </location>
    <ligand>
        <name>chlorophyll b</name>
        <dbReference type="ChEBI" id="CHEBI:61721"/>
        <label>1</label>
    </ligand>
    <ligandPart>
        <name>Mg</name>
        <dbReference type="ChEBI" id="CHEBI:25107"/>
    </ligandPart>
</feature>
<comment type="subcellular location">
    <subcellularLocation>
        <location evidence="2">Plastid</location>
        <location evidence="2">Chloroplast</location>
    </subcellularLocation>
</comment>
<gene>
    <name evidence="11" type="primary">Lhcx3</name>
    <name evidence="11" type="ORF">PHATRDRAFT_44733</name>
</gene>
<evidence type="ECO:0000256" key="9">
    <source>
        <dbReference type="PIRSR" id="PIRSR601344-1"/>
    </source>
</evidence>
<evidence type="ECO:0000256" key="8">
    <source>
        <dbReference type="ARBA" id="ARBA00044011"/>
    </source>
</evidence>
<dbReference type="OMA" id="FTIRENY"/>
<dbReference type="InterPro" id="IPR001344">
    <property type="entry name" value="Chloro_AB-bd_pln"/>
</dbReference>
<dbReference type="PANTHER" id="PTHR21649">
    <property type="entry name" value="CHLOROPHYLL A/B BINDING PROTEIN"/>
    <property type="match status" value="1"/>
</dbReference>
<feature type="binding site" evidence="9">
    <location>
        <position position="183"/>
    </location>
    <ligand>
        <name>chlorophyll a</name>
        <dbReference type="ChEBI" id="CHEBI:58416"/>
        <label>1</label>
    </ligand>
</feature>
<dbReference type="STRING" id="556484.B7FVF9"/>
<reference evidence="11 12" key="1">
    <citation type="journal article" date="2008" name="Nature">
        <title>The Phaeodactylum genome reveals the evolutionary history of diatom genomes.</title>
        <authorList>
            <person name="Bowler C."/>
            <person name="Allen A.E."/>
            <person name="Badger J.H."/>
            <person name="Grimwood J."/>
            <person name="Jabbari K."/>
            <person name="Kuo A."/>
            <person name="Maheswari U."/>
            <person name="Martens C."/>
            <person name="Maumus F."/>
            <person name="Otillar R.P."/>
            <person name="Rayko E."/>
            <person name="Salamov A."/>
            <person name="Vandepoele K."/>
            <person name="Beszteri B."/>
            <person name="Gruber A."/>
            <person name="Heijde M."/>
            <person name="Katinka M."/>
            <person name="Mock T."/>
            <person name="Valentin K."/>
            <person name="Verret F."/>
            <person name="Berges J.A."/>
            <person name="Brownlee C."/>
            <person name="Cadoret J.P."/>
            <person name="Chiovitti A."/>
            <person name="Choi C.J."/>
            <person name="Coesel S."/>
            <person name="De Martino A."/>
            <person name="Detter J.C."/>
            <person name="Durkin C."/>
            <person name="Falciatore A."/>
            <person name="Fournet J."/>
            <person name="Haruta M."/>
            <person name="Huysman M.J."/>
            <person name="Jenkins B.D."/>
            <person name="Jiroutova K."/>
            <person name="Jorgensen R.E."/>
            <person name="Joubert Y."/>
            <person name="Kaplan A."/>
            <person name="Kroger N."/>
            <person name="Kroth P.G."/>
            <person name="La Roche J."/>
            <person name="Lindquist E."/>
            <person name="Lommer M."/>
            <person name="Martin-Jezequel V."/>
            <person name="Lopez P.J."/>
            <person name="Lucas S."/>
            <person name="Mangogna M."/>
            <person name="McGinnis K."/>
            <person name="Medlin L.K."/>
            <person name="Montsant A."/>
            <person name="Oudot-Le Secq M.P."/>
            <person name="Napoli C."/>
            <person name="Obornik M."/>
            <person name="Parker M.S."/>
            <person name="Petit J.L."/>
            <person name="Porcel B.M."/>
            <person name="Poulsen N."/>
            <person name="Robison M."/>
            <person name="Rychlewski L."/>
            <person name="Rynearson T.A."/>
            <person name="Schmutz J."/>
            <person name="Shapiro H."/>
            <person name="Siaut M."/>
            <person name="Stanley M."/>
            <person name="Sussman M.R."/>
            <person name="Taylor A.R."/>
            <person name="Vardi A."/>
            <person name="von Dassow P."/>
            <person name="Vyverman W."/>
            <person name="Willis A."/>
            <person name="Wyrwicz L.S."/>
            <person name="Rokhsar D.S."/>
            <person name="Weissenbach J."/>
            <person name="Armbrust E.V."/>
            <person name="Green B.R."/>
            <person name="Van de Peer Y."/>
            <person name="Grigoriev I.V."/>
        </authorList>
    </citation>
    <scope>NUCLEOTIDE SEQUENCE [LARGE SCALE GENOMIC DNA]</scope>
    <source>
        <strain evidence="11 12">CCAP 1055/1</strain>
    </source>
</reference>
<dbReference type="GO" id="GO:0016168">
    <property type="term" value="F:chlorophyll binding"/>
    <property type="evidence" value="ECO:0007669"/>
    <property type="project" value="UniProtKB-KW"/>
</dbReference>
<evidence type="ECO:0000256" key="7">
    <source>
        <dbReference type="ARBA" id="ARBA00023243"/>
    </source>
</evidence>
<evidence type="ECO:0000256" key="6">
    <source>
        <dbReference type="ARBA" id="ARBA00022640"/>
    </source>
</evidence>
<keyword evidence="9" id="KW-0148">Chlorophyll</keyword>
<feature type="signal peptide" evidence="10">
    <location>
        <begin position="1"/>
        <end position="16"/>
    </location>
</feature>
<evidence type="ECO:0000313" key="11">
    <source>
        <dbReference type="EMBL" id="EEC49397.1"/>
    </source>
</evidence>
<feature type="binding site" description="axial binding residue" evidence="9">
    <location>
        <position position="148"/>
    </location>
    <ligand>
        <name>chlorophyll b</name>
        <dbReference type="ChEBI" id="CHEBI:61721"/>
        <label>1</label>
    </ligand>
    <ligandPart>
        <name>Mg</name>
        <dbReference type="ChEBI" id="CHEBI:25107"/>
    </ligandPart>
</feature>
<feature type="binding site" evidence="9">
    <location>
        <position position="72"/>
    </location>
    <ligand>
        <name>chlorophyll a</name>
        <dbReference type="ChEBI" id="CHEBI:58416"/>
        <label>1</label>
    </ligand>
</feature>
<dbReference type="PaxDb" id="2850-Phatr44733"/>
<dbReference type="FunFam" id="1.10.3460.10:FF:000012">
    <property type="entry name" value="Fucoxanthin chlorophyll a/c protein, LI818 clade"/>
    <property type="match status" value="1"/>
</dbReference>
<dbReference type="InterPro" id="IPR022796">
    <property type="entry name" value="Chloroa_b-bind"/>
</dbReference>
<keyword evidence="12" id="KW-1185">Reference proteome</keyword>
<name>B7FVF9_PHATC</name>
<evidence type="ECO:0000256" key="1">
    <source>
        <dbReference type="ARBA" id="ARBA00004022"/>
    </source>
</evidence>
<dbReference type="Pfam" id="PF00504">
    <property type="entry name" value="Chloroa_b-bind"/>
    <property type="match status" value="1"/>
</dbReference>
<dbReference type="KEGG" id="pti:PHATRDRAFT_44733"/>
<feature type="binding site" description="axial binding residue" evidence="9">
    <location>
        <position position="74"/>
    </location>
    <ligand>
        <name>chlorophyll b</name>
        <dbReference type="ChEBI" id="CHEBI:61721"/>
        <label>1</label>
    </ligand>
    <ligandPart>
        <name>Mg</name>
        <dbReference type="ChEBI" id="CHEBI:25107"/>
    </ligandPart>
</feature>
<dbReference type="GO" id="GO:0009507">
    <property type="term" value="C:chloroplast"/>
    <property type="evidence" value="ECO:0007669"/>
    <property type="project" value="UniProtKB-SubCell"/>
</dbReference>
<dbReference type="OrthoDB" id="423598at2759"/>
<dbReference type="Gene3D" id="1.10.3460.10">
    <property type="entry name" value="Chlorophyll a/b binding protein domain"/>
    <property type="match status" value="1"/>
</dbReference>
<dbReference type="EMBL" id="CM000608">
    <property type="protein sequence ID" value="EEC49397.1"/>
    <property type="molecule type" value="Genomic_DNA"/>
</dbReference>
<feature type="binding site" evidence="9">
    <location>
        <position position="185"/>
    </location>
    <ligand>
        <name>chlorophyll b</name>
        <dbReference type="ChEBI" id="CHEBI:61721"/>
        <label>2</label>
    </ligand>
</feature>